<keyword evidence="2" id="KW-1185">Reference proteome</keyword>
<dbReference type="HOGENOM" id="CLU_2647766_0_0_7"/>
<dbReference type="Proteomes" id="UP000019140">
    <property type="component" value="Unassembled WGS sequence"/>
</dbReference>
<reference evidence="1 2" key="1">
    <citation type="journal article" date="2014" name="Nature">
        <title>An environmental bacterial taxon with a large and distinct metabolic repertoire.</title>
        <authorList>
            <person name="Wilson M.C."/>
            <person name="Mori T."/>
            <person name="Ruckert C."/>
            <person name="Uria A.R."/>
            <person name="Helf M.J."/>
            <person name="Takada K."/>
            <person name="Gernert C."/>
            <person name="Steffens U.A."/>
            <person name="Heycke N."/>
            <person name="Schmitt S."/>
            <person name="Rinke C."/>
            <person name="Helfrich E.J."/>
            <person name="Brachmann A.O."/>
            <person name="Gurgui C."/>
            <person name="Wakimoto T."/>
            <person name="Kracht M."/>
            <person name="Crusemann M."/>
            <person name="Hentschel U."/>
            <person name="Abe I."/>
            <person name="Matsunaga S."/>
            <person name="Kalinowski J."/>
            <person name="Takeyama H."/>
            <person name="Piel J."/>
        </authorList>
    </citation>
    <scope>NUCLEOTIDE SEQUENCE [LARGE SCALE GENOMIC DNA]</scope>
    <source>
        <strain evidence="2">TSY2</strain>
    </source>
</reference>
<dbReference type="EMBL" id="AZHX01000194">
    <property type="protein sequence ID" value="ETX08533.1"/>
    <property type="molecule type" value="Genomic_DNA"/>
</dbReference>
<comment type="caution">
    <text evidence="1">The sequence shown here is derived from an EMBL/GenBank/DDBJ whole genome shotgun (WGS) entry which is preliminary data.</text>
</comment>
<evidence type="ECO:0000313" key="1">
    <source>
        <dbReference type="EMBL" id="ETX08533.1"/>
    </source>
</evidence>
<evidence type="ECO:0000313" key="2">
    <source>
        <dbReference type="Proteomes" id="UP000019140"/>
    </source>
</evidence>
<name>W4ME88_9BACT</name>
<gene>
    <name evidence="1" type="ORF">ETSY2_04830</name>
</gene>
<proteinExistence type="predicted"/>
<dbReference type="AlphaFoldDB" id="W4ME88"/>
<sequence length="76" mass="9140">MLEIADHFGAASYETQNVEGHWRYSGILYRDDLVRAVVDVPDSASNRQWVKQFKDRWKIRLEQLELWLVSYRIEIE</sequence>
<accession>W4ME88</accession>
<protein>
    <submittedName>
        <fullName evidence="1">Uncharacterized protein</fullName>
    </submittedName>
</protein>
<organism evidence="1 2">
    <name type="scientific">Candidatus Entotheonella gemina</name>
    <dbReference type="NCBI Taxonomy" id="1429439"/>
    <lineage>
        <taxon>Bacteria</taxon>
        <taxon>Pseudomonadati</taxon>
        <taxon>Nitrospinota/Tectimicrobiota group</taxon>
        <taxon>Candidatus Tectimicrobiota</taxon>
        <taxon>Candidatus Entotheonellia</taxon>
        <taxon>Candidatus Entotheonellales</taxon>
        <taxon>Candidatus Entotheonellaceae</taxon>
        <taxon>Candidatus Entotheonella</taxon>
    </lineage>
</organism>